<proteinExistence type="predicted"/>
<dbReference type="EMBL" id="QGLG01000002">
    <property type="protein sequence ID" value="PXY85086.1"/>
    <property type="molecule type" value="Genomic_DNA"/>
</dbReference>
<dbReference type="Gene3D" id="3.90.1150.140">
    <property type="match status" value="1"/>
</dbReference>
<feature type="domain" description="Peptidoglycan beta-N-acetylmuramidase NamZ N-terminal" evidence="1">
    <location>
        <begin position="25"/>
        <end position="224"/>
    </location>
</feature>
<evidence type="ECO:0000259" key="2">
    <source>
        <dbReference type="Pfam" id="PF20732"/>
    </source>
</evidence>
<keyword evidence="4" id="KW-1185">Reference proteome</keyword>
<accession>A0ABX5N1T9</accession>
<dbReference type="InterPro" id="IPR048502">
    <property type="entry name" value="NamZ_N"/>
</dbReference>
<comment type="caution">
    <text evidence="3">The sequence shown here is derived from an EMBL/GenBank/DDBJ whole genome shotgun (WGS) entry which is preliminary data.</text>
</comment>
<dbReference type="InterPro" id="IPR048503">
    <property type="entry name" value="NamZ_C"/>
</dbReference>
<evidence type="ECO:0000313" key="3">
    <source>
        <dbReference type="EMBL" id="PXY85086.1"/>
    </source>
</evidence>
<dbReference type="Gene3D" id="3.40.50.12170">
    <property type="entry name" value="Uncharacterised protein PF07075, DUF1343"/>
    <property type="match status" value="1"/>
</dbReference>
<evidence type="ECO:0000259" key="1">
    <source>
        <dbReference type="Pfam" id="PF07075"/>
    </source>
</evidence>
<dbReference type="Pfam" id="PF20732">
    <property type="entry name" value="NamZ_C"/>
    <property type="match status" value="1"/>
</dbReference>
<dbReference type="Proteomes" id="UP000247698">
    <property type="component" value="Unassembled WGS sequence"/>
</dbReference>
<sequence>MVKAVMKLGIENINEFKPLIINKNIGLITNFTGLTSNFNPTIDVLNKYSSVKKVFTLEHGLHGIVDPGQKVANYFDQTLKITIHSLYGSQFAPTTDELKDIDILVFDVQDIGVRYFTYISSMFKLMQVANKLNLPFLVMDRPLLLGRKMPLGQIIKPDFYSFVGMLPLPNYYGLTIGELASWIKNTQLPNLNLFVSHLINWNPELNVKENGLPFVAPSPNLPSMNALRLYPGLCLLEGTNISEGRGTVKPFEQLGAPWIDEKEFTKVLQDYLKNSGVLFQPVWFKPSSSKFCDKICKGVQIHIVNHGFNPLIVAIKIIRVLLVLYPDKFKMDLVSPAIGTKHKFIEYLMGCKFHNLDDIERLLVIFEKDYTPFYKIAREYYFY</sequence>
<dbReference type="Pfam" id="PF07075">
    <property type="entry name" value="NamZ_N"/>
    <property type="match status" value="1"/>
</dbReference>
<dbReference type="PANTHER" id="PTHR42915">
    <property type="entry name" value="HYPOTHETICAL 460 KDA PROTEIN IN FEUA-SIGW INTERGENIC REGION [PRECURSOR]"/>
    <property type="match status" value="1"/>
</dbReference>
<gene>
    <name evidence="3" type="ORF">DK873_08105</name>
</gene>
<feature type="domain" description="Peptidoglycan beta-N-acetylmuramidase NamZ C-terminal" evidence="2">
    <location>
        <begin position="229"/>
        <end position="383"/>
    </location>
</feature>
<dbReference type="InterPro" id="IPR008302">
    <property type="entry name" value="NamZ"/>
</dbReference>
<name>A0ABX5N1T9_9LACO</name>
<evidence type="ECO:0008006" key="5">
    <source>
        <dbReference type="Google" id="ProtNLM"/>
    </source>
</evidence>
<evidence type="ECO:0000313" key="4">
    <source>
        <dbReference type="Proteomes" id="UP000247698"/>
    </source>
</evidence>
<dbReference type="PIRSF" id="PIRSF016719">
    <property type="entry name" value="UCP016719"/>
    <property type="match status" value="1"/>
</dbReference>
<dbReference type="PANTHER" id="PTHR42915:SF1">
    <property type="entry name" value="PEPTIDOGLYCAN BETA-N-ACETYLMURAMIDASE NAMZ"/>
    <property type="match status" value="1"/>
</dbReference>
<protein>
    <recommendedName>
        <fullName evidence="5">DUF1343 domain-containing protein</fullName>
    </recommendedName>
</protein>
<organism evidence="3 4">
    <name type="scientific">Lactobacillus melliventris</name>
    <dbReference type="NCBI Taxonomy" id="1218507"/>
    <lineage>
        <taxon>Bacteria</taxon>
        <taxon>Bacillati</taxon>
        <taxon>Bacillota</taxon>
        <taxon>Bacilli</taxon>
        <taxon>Lactobacillales</taxon>
        <taxon>Lactobacillaceae</taxon>
        <taxon>Lactobacillus</taxon>
    </lineage>
</organism>
<reference evidence="3 4" key="1">
    <citation type="submission" date="2018-05" db="EMBL/GenBank/DDBJ databases">
        <title>Reference genomes for bee gut microbiota database.</title>
        <authorList>
            <person name="Ellegaard K.M."/>
        </authorList>
    </citation>
    <scope>NUCLEOTIDE SEQUENCE [LARGE SCALE GENOMIC DNA]</scope>
    <source>
        <strain evidence="3 4">ESL0184</strain>
    </source>
</reference>